<dbReference type="AlphaFoldDB" id="A0A371CYG3"/>
<feature type="transmembrane region" description="Helical" evidence="1">
    <location>
        <begin position="127"/>
        <end position="147"/>
    </location>
</feature>
<name>A0A371CYG3_9APHY</name>
<reference evidence="2 3" key="1">
    <citation type="journal article" date="2018" name="Biotechnol. Biofuels">
        <title>Integrative visual omics of the white-rot fungus Polyporus brumalis exposes the biotechnological potential of its oxidative enzymes for delignifying raw plant biomass.</title>
        <authorList>
            <person name="Miyauchi S."/>
            <person name="Rancon A."/>
            <person name="Drula E."/>
            <person name="Hage H."/>
            <person name="Chaduli D."/>
            <person name="Favel A."/>
            <person name="Grisel S."/>
            <person name="Henrissat B."/>
            <person name="Herpoel-Gimbert I."/>
            <person name="Ruiz-Duenas F.J."/>
            <person name="Chevret D."/>
            <person name="Hainaut M."/>
            <person name="Lin J."/>
            <person name="Wang M."/>
            <person name="Pangilinan J."/>
            <person name="Lipzen A."/>
            <person name="Lesage-Meessen L."/>
            <person name="Navarro D."/>
            <person name="Riley R."/>
            <person name="Grigoriev I.V."/>
            <person name="Zhou S."/>
            <person name="Raouche S."/>
            <person name="Rosso M.N."/>
        </authorList>
    </citation>
    <scope>NUCLEOTIDE SEQUENCE [LARGE SCALE GENOMIC DNA]</scope>
    <source>
        <strain evidence="2 3">BRFM 1820</strain>
    </source>
</reference>
<dbReference type="InterPro" id="IPR022057">
    <property type="entry name" value="Chs7"/>
</dbReference>
<accession>A0A371CYG3</accession>
<dbReference type="GO" id="GO:0005789">
    <property type="term" value="C:endoplasmic reticulum membrane"/>
    <property type="evidence" value="ECO:0007669"/>
    <property type="project" value="TreeGrafter"/>
</dbReference>
<keyword evidence="1" id="KW-1133">Transmembrane helix</keyword>
<protein>
    <submittedName>
        <fullName evidence="2">Uncharacterized protein</fullName>
    </submittedName>
</protein>
<evidence type="ECO:0000313" key="3">
    <source>
        <dbReference type="Proteomes" id="UP000256964"/>
    </source>
</evidence>
<organism evidence="2 3">
    <name type="scientific">Lentinus brumalis</name>
    <dbReference type="NCBI Taxonomy" id="2498619"/>
    <lineage>
        <taxon>Eukaryota</taxon>
        <taxon>Fungi</taxon>
        <taxon>Dikarya</taxon>
        <taxon>Basidiomycota</taxon>
        <taxon>Agaricomycotina</taxon>
        <taxon>Agaricomycetes</taxon>
        <taxon>Polyporales</taxon>
        <taxon>Polyporaceae</taxon>
        <taxon>Lentinus</taxon>
    </lineage>
</organism>
<keyword evidence="1" id="KW-0472">Membrane</keyword>
<keyword evidence="3" id="KW-1185">Reference proteome</keyword>
<dbReference type="PANTHER" id="PTHR35329:SF1">
    <property type="entry name" value="CHITIN SYNTHASE EXPORT CHAPERONE"/>
    <property type="match status" value="1"/>
</dbReference>
<feature type="transmembrane region" description="Helical" evidence="1">
    <location>
        <begin position="99"/>
        <end position="121"/>
    </location>
</feature>
<evidence type="ECO:0000313" key="2">
    <source>
        <dbReference type="EMBL" id="RDX45323.1"/>
    </source>
</evidence>
<dbReference type="Proteomes" id="UP000256964">
    <property type="component" value="Unassembled WGS sequence"/>
</dbReference>
<keyword evidence="1" id="KW-0812">Transmembrane</keyword>
<dbReference type="Pfam" id="PF12271">
    <property type="entry name" value="Chs7"/>
    <property type="match status" value="1"/>
</dbReference>
<gene>
    <name evidence="2" type="ORF">OH76DRAFT_1357982</name>
</gene>
<proteinExistence type="predicted"/>
<sequence length="211" mass="22534">MTRFGDFAPLCHQVPSYPWCNLFYHQIQHHSSGVLQGVSADAVSAPVGVNPECGILRVGHNGSIANVANIVACALSIIFTLLLIVWTTRRRAAVGRVEFRIFLIMYLITLPLQLLSTGAFLEQGSTALTAISAVHAGFVAATFWALLGNAIVSTQVVEDGTMGSCARALVAFLARRSASATKVSAEPGARARQGRGACRRLLWASEGFPPR</sequence>
<dbReference type="PANTHER" id="PTHR35329">
    <property type="entry name" value="CHITIN SYNTHASE EXPORT CHAPERONE"/>
    <property type="match status" value="1"/>
</dbReference>
<dbReference type="OrthoDB" id="5582162at2759"/>
<dbReference type="GO" id="GO:0051082">
    <property type="term" value="F:unfolded protein binding"/>
    <property type="evidence" value="ECO:0007669"/>
    <property type="project" value="TreeGrafter"/>
</dbReference>
<dbReference type="EMBL" id="KZ857438">
    <property type="protein sequence ID" value="RDX45323.1"/>
    <property type="molecule type" value="Genomic_DNA"/>
</dbReference>
<evidence type="ECO:0000256" key="1">
    <source>
        <dbReference type="SAM" id="Phobius"/>
    </source>
</evidence>
<dbReference type="GO" id="GO:0006457">
    <property type="term" value="P:protein folding"/>
    <property type="evidence" value="ECO:0007669"/>
    <property type="project" value="TreeGrafter"/>
</dbReference>
<dbReference type="STRING" id="139420.A0A371CYG3"/>
<feature type="transmembrane region" description="Helical" evidence="1">
    <location>
        <begin position="67"/>
        <end position="87"/>
    </location>
</feature>